<feature type="compositionally biased region" description="Polar residues" evidence="11">
    <location>
        <begin position="862"/>
        <end position="875"/>
    </location>
</feature>
<feature type="compositionally biased region" description="Low complexity" evidence="11">
    <location>
        <begin position="550"/>
        <end position="560"/>
    </location>
</feature>
<evidence type="ECO:0000259" key="12">
    <source>
        <dbReference type="PROSITE" id="PS50011"/>
    </source>
</evidence>
<sequence>MAQKQGSQLQNYEVIQQIGKGSFGIVCKIKRKTDEKIMVWKELTYGKMSDREKQQLVSEVNIIRELKNPNIVRYYDRIIDKKEQKIYIIMEYCEGGDMGVLLKKCKKEKDYIAEDVIWKIFTQILTALNECHNRKSGKILHRDLKPANIFLDSQNNIKLGDFGLSKLMSDQSVFAYTHVGTPYYMSPEQINEAKYNEKSDIWSAGCLLYEMAALRPPFEATNHLSLAIKIKAGKFERLPMRYSEELQKLCQIMIQIDQNKRPNVEQLLQHPQIALRIKERQLRERHVLVKQSETEKKTQEQQLTQQLKNLEEKETKIIKELKEKIQELENGNLRLQNKLKCKEKESIEINQIIEKSTSQNNIMSQFSTSLEKIQQQQQQYFEKQKQIKEFFMQNNQEIEYQDHLDSQQQQTNQESQNQIQSPLIKEQETYSTLQQINYNQKIKNQQQLQNGYKTFNNNSSNTSKMYGNILNKNLESYNSNNCQSSLTTSTKDTTISSQNNYNKYMMITPESSTYKFQQFQHNIQQKTQNSNELNKQNNSAQRTQSAMLVQQQNQNQMNSQQKLDFLKQQQIENQKQLQMLQQKKNQYTFQNNNKSNNTNSFNSVIQNQNTSNQQENQININTRSSNQFLSHNISQNTSNNASFLDPNLISNNNSCLNPSQYQKLLLNKYKSDNQENYKTQCSNYSNNKMKRERSQGSNLITTNNNSFITNNNTNNKYDNYKTISHNNQYQTLHSSNNKKNSNQKIMRTNSIEKNNKTLNSNCSFSNKNSNLNLKRGQNSFHNNNSNLIQKNSNQTSYRINSKTSFYENTAHTVNTFHDYDEQFDQKTQNKINNAFQNIDNFQQNKENIQNLSNLNKNLNSNRTKTYSQNQKSDVTTSRKSESFKLQANTNIINNKSNNNNYNTIIQQQCNQIKDTSSKLKKLKQNYQNRSSSLLKRNNQNLVVNQKK</sequence>
<comment type="catalytic activity">
    <reaction evidence="8">
        <text>L-threonyl-[protein] + ATP = O-phospho-L-threonyl-[protein] + ADP + H(+)</text>
        <dbReference type="Rhea" id="RHEA:46608"/>
        <dbReference type="Rhea" id="RHEA-COMP:11060"/>
        <dbReference type="Rhea" id="RHEA-COMP:11605"/>
        <dbReference type="ChEBI" id="CHEBI:15378"/>
        <dbReference type="ChEBI" id="CHEBI:30013"/>
        <dbReference type="ChEBI" id="CHEBI:30616"/>
        <dbReference type="ChEBI" id="CHEBI:61977"/>
        <dbReference type="ChEBI" id="CHEBI:456216"/>
        <dbReference type="EC" id="2.7.11.1"/>
    </reaction>
</comment>
<evidence type="ECO:0000256" key="9">
    <source>
        <dbReference type="ARBA" id="ARBA00048679"/>
    </source>
</evidence>
<dbReference type="PROSITE" id="PS50011">
    <property type="entry name" value="PROTEIN_KINASE_DOM"/>
    <property type="match status" value="1"/>
</dbReference>
<evidence type="ECO:0000256" key="3">
    <source>
        <dbReference type="ARBA" id="ARBA00022527"/>
    </source>
</evidence>
<dbReference type="InterPro" id="IPR000719">
    <property type="entry name" value="Prot_kinase_dom"/>
</dbReference>
<dbReference type="OMA" id="KYQYNKQ"/>
<dbReference type="InterPro" id="IPR011009">
    <property type="entry name" value="Kinase-like_dom_sf"/>
</dbReference>
<comment type="similarity">
    <text evidence="1">Belongs to the protein kinase superfamily. NEK Ser/Thr protein kinase family. NIMA subfamily.</text>
</comment>
<dbReference type="EC" id="2.7.11.1" evidence="2"/>
<keyword evidence="3" id="KW-0723">Serine/threonine-protein kinase</keyword>
<dbReference type="GO" id="GO:0005524">
    <property type="term" value="F:ATP binding"/>
    <property type="evidence" value="ECO:0007669"/>
    <property type="project" value="UniProtKB-KW"/>
</dbReference>
<dbReference type="OrthoDB" id="248923at2759"/>
<dbReference type="InterPro" id="IPR008271">
    <property type="entry name" value="Ser/Thr_kinase_AS"/>
</dbReference>
<evidence type="ECO:0000256" key="10">
    <source>
        <dbReference type="SAM" id="Coils"/>
    </source>
</evidence>
<dbReference type="InterPro" id="IPR051131">
    <property type="entry name" value="NEK_Ser/Thr_kinase_NIMA"/>
</dbReference>
<evidence type="ECO:0000256" key="6">
    <source>
        <dbReference type="ARBA" id="ARBA00022777"/>
    </source>
</evidence>
<gene>
    <name evidence="13" type="ORF">PPERSA_01169</name>
</gene>
<dbReference type="PANTHER" id="PTHR44899:SF10">
    <property type="entry name" value="NIMA-RELATED KINASE 2"/>
    <property type="match status" value="1"/>
</dbReference>
<dbReference type="Proteomes" id="UP000054937">
    <property type="component" value="Unassembled WGS sequence"/>
</dbReference>
<dbReference type="Gene3D" id="3.30.200.20">
    <property type="entry name" value="Phosphorylase Kinase, domain 1"/>
    <property type="match status" value="2"/>
</dbReference>
<dbReference type="AlphaFoldDB" id="A0A0V0R126"/>
<evidence type="ECO:0000313" key="14">
    <source>
        <dbReference type="Proteomes" id="UP000054937"/>
    </source>
</evidence>
<keyword evidence="10" id="KW-0175">Coiled coil</keyword>
<protein>
    <recommendedName>
        <fullName evidence="2">non-specific serine/threonine protein kinase</fullName>
        <ecNumber evidence="2">2.7.11.1</ecNumber>
    </recommendedName>
</protein>
<dbReference type="Pfam" id="PF00069">
    <property type="entry name" value="Pkinase"/>
    <property type="match status" value="1"/>
</dbReference>
<evidence type="ECO:0000256" key="4">
    <source>
        <dbReference type="ARBA" id="ARBA00022679"/>
    </source>
</evidence>
<accession>A0A0V0R126</accession>
<dbReference type="SMART" id="SM00220">
    <property type="entry name" value="S_TKc"/>
    <property type="match status" value="1"/>
</dbReference>
<feature type="region of interest" description="Disordered" evidence="11">
    <location>
        <begin position="859"/>
        <end position="881"/>
    </location>
</feature>
<evidence type="ECO:0000256" key="8">
    <source>
        <dbReference type="ARBA" id="ARBA00047899"/>
    </source>
</evidence>
<dbReference type="InParanoid" id="A0A0V0R126"/>
<comment type="caution">
    <text evidence="13">The sequence shown here is derived from an EMBL/GenBank/DDBJ whole genome shotgun (WGS) entry which is preliminary data.</text>
</comment>
<feature type="region of interest" description="Disordered" evidence="11">
    <location>
        <begin position="526"/>
        <end position="560"/>
    </location>
</feature>
<keyword evidence="14" id="KW-1185">Reference proteome</keyword>
<organism evidence="13 14">
    <name type="scientific">Pseudocohnilembus persalinus</name>
    <name type="common">Ciliate</name>
    <dbReference type="NCBI Taxonomy" id="266149"/>
    <lineage>
        <taxon>Eukaryota</taxon>
        <taxon>Sar</taxon>
        <taxon>Alveolata</taxon>
        <taxon>Ciliophora</taxon>
        <taxon>Intramacronucleata</taxon>
        <taxon>Oligohymenophorea</taxon>
        <taxon>Scuticociliatia</taxon>
        <taxon>Philasterida</taxon>
        <taxon>Pseudocohnilembidae</taxon>
        <taxon>Pseudocohnilembus</taxon>
    </lineage>
</organism>
<evidence type="ECO:0000256" key="11">
    <source>
        <dbReference type="SAM" id="MobiDB-lite"/>
    </source>
</evidence>
<dbReference type="CDD" id="cd08217">
    <property type="entry name" value="STKc_Nek2"/>
    <property type="match status" value="1"/>
</dbReference>
<evidence type="ECO:0000256" key="2">
    <source>
        <dbReference type="ARBA" id="ARBA00012513"/>
    </source>
</evidence>
<dbReference type="PANTHER" id="PTHR44899">
    <property type="entry name" value="CAMK FAMILY PROTEIN KINASE"/>
    <property type="match status" value="1"/>
</dbReference>
<dbReference type="Gene3D" id="1.10.510.10">
    <property type="entry name" value="Transferase(Phosphotransferase) domain 1"/>
    <property type="match status" value="1"/>
</dbReference>
<dbReference type="EMBL" id="LDAU01000067">
    <property type="protein sequence ID" value="KRX08239.1"/>
    <property type="molecule type" value="Genomic_DNA"/>
</dbReference>
<evidence type="ECO:0000256" key="7">
    <source>
        <dbReference type="ARBA" id="ARBA00022840"/>
    </source>
</evidence>
<dbReference type="FunFam" id="3.30.200.20:FF:000097">
    <property type="entry name" value="Probable serine/threonine-protein kinase nek1"/>
    <property type="match status" value="1"/>
</dbReference>
<evidence type="ECO:0000256" key="5">
    <source>
        <dbReference type="ARBA" id="ARBA00022741"/>
    </source>
</evidence>
<keyword evidence="7" id="KW-0067">ATP-binding</keyword>
<name>A0A0V0R126_PSEPJ</name>
<dbReference type="SUPFAM" id="SSF56112">
    <property type="entry name" value="Protein kinase-like (PK-like)"/>
    <property type="match status" value="1"/>
</dbReference>
<dbReference type="GO" id="GO:0004674">
    <property type="term" value="F:protein serine/threonine kinase activity"/>
    <property type="evidence" value="ECO:0007669"/>
    <property type="project" value="UniProtKB-KW"/>
</dbReference>
<proteinExistence type="inferred from homology"/>
<keyword evidence="5" id="KW-0547">Nucleotide-binding</keyword>
<dbReference type="FunFam" id="1.10.510.10:FF:000356">
    <property type="entry name" value="Serine/threonine-protein kinase Nek2"/>
    <property type="match status" value="1"/>
</dbReference>
<dbReference type="PROSITE" id="PS00108">
    <property type="entry name" value="PROTEIN_KINASE_ST"/>
    <property type="match status" value="1"/>
</dbReference>
<keyword evidence="4" id="KW-0808">Transferase</keyword>
<feature type="domain" description="Protein kinase" evidence="12">
    <location>
        <begin position="12"/>
        <end position="273"/>
    </location>
</feature>
<feature type="coiled-coil region" evidence="10">
    <location>
        <begin position="289"/>
        <end position="345"/>
    </location>
</feature>
<feature type="compositionally biased region" description="Polar residues" evidence="11">
    <location>
        <begin position="526"/>
        <end position="549"/>
    </location>
</feature>
<reference evidence="13 14" key="1">
    <citation type="journal article" date="2015" name="Sci. Rep.">
        <title>Genome of the facultative scuticociliatosis pathogen Pseudocohnilembus persalinus provides insight into its virulence through horizontal gene transfer.</title>
        <authorList>
            <person name="Xiong J."/>
            <person name="Wang G."/>
            <person name="Cheng J."/>
            <person name="Tian M."/>
            <person name="Pan X."/>
            <person name="Warren A."/>
            <person name="Jiang C."/>
            <person name="Yuan D."/>
            <person name="Miao W."/>
        </authorList>
    </citation>
    <scope>NUCLEOTIDE SEQUENCE [LARGE SCALE GENOMIC DNA]</scope>
    <source>
        <strain evidence="13">36N120E</strain>
    </source>
</reference>
<comment type="catalytic activity">
    <reaction evidence="9">
        <text>L-seryl-[protein] + ATP = O-phospho-L-seryl-[protein] + ADP + H(+)</text>
        <dbReference type="Rhea" id="RHEA:17989"/>
        <dbReference type="Rhea" id="RHEA-COMP:9863"/>
        <dbReference type="Rhea" id="RHEA-COMP:11604"/>
        <dbReference type="ChEBI" id="CHEBI:15378"/>
        <dbReference type="ChEBI" id="CHEBI:29999"/>
        <dbReference type="ChEBI" id="CHEBI:30616"/>
        <dbReference type="ChEBI" id="CHEBI:83421"/>
        <dbReference type="ChEBI" id="CHEBI:456216"/>
        <dbReference type="EC" id="2.7.11.1"/>
    </reaction>
</comment>
<keyword evidence="6 13" id="KW-0418">Kinase</keyword>
<evidence type="ECO:0000313" key="13">
    <source>
        <dbReference type="EMBL" id="KRX08239.1"/>
    </source>
</evidence>
<evidence type="ECO:0000256" key="1">
    <source>
        <dbReference type="ARBA" id="ARBA00010886"/>
    </source>
</evidence>